<dbReference type="Pfam" id="PF08241">
    <property type="entry name" value="Methyltransf_11"/>
    <property type="match status" value="1"/>
</dbReference>
<evidence type="ECO:0000259" key="1">
    <source>
        <dbReference type="Pfam" id="PF08241"/>
    </source>
</evidence>
<reference evidence="2 3" key="1">
    <citation type="submission" date="2024-10" db="EMBL/GenBank/DDBJ databases">
        <title>The Natural Products Discovery Center: Release of the First 8490 Sequenced Strains for Exploring Actinobacteria Biosynthetic Diversity.</title>
        <authorList>
            <person name="Kalkreuter E."/>
            <person name="Kautsar S.A."/>
            <person name="Yang D."/>
            <person name="Bader C.D."/>
            <person name="Teijaro C.N."/>
            <person name="Fluegel L."/>
            <person name="Davis C.M."/>
            <person name="Simpson J.R."/>
            <person name="Lauterbach L."/>
            <person name="Steele A.D."/>
            <person name="Gui C."/>
            <person name="Meng S."/>
            <person name="Li G."/>
            <person name="Viehrig K."/>
            <person name="Ye F."/>
            <person name="Su P."/>
            <person name="Kiefer A.F."/>
            <person name="Nichols A."/>
            <person name="Cepeda A.J."/>
            <person name="Yan W."/>
            <person name="Fan B."/>
            <person name="Jiang Y."/>
            <person name="Adhikari A."/>
            <person name="Zheng C.-J."/>
            <person name="Schuster L."/>
            <person name="Cowan T.M."/>
            <person name="Smanski M.J."/>
            <person name="Chevrette M.G."/>
            <person name="De Carvalho L.P.S."/>
            <person name="Shen B."/>
        </authorList>
    </citation>
    <scope>NUCLEOTIDE SEQUENCE [LARGE SCALE GENOMIC DNA]</scope>
    <source>
        <strain evidence="2 3">NPDC000087</strain>
    </source>
</reference>
<comment type="caution">
    <text evidence="2">The sequence shown here is derived from an EMBL/GenBank/DDBJ whole genome shotgun (WGS) entry which is preliminary data.</text>
</comment>
<dbReference type="GO" id="GO:0061542">
    <property type="term" value="F:3-demethylubiquinol 3-O-methyltransferase activity"/>
    <property type="evidence" value="ECO:0007669"/>
    <property type="project" value="UniProtKB-EC"/>
</dbReference>
<dbReference type="SUPFAM" id="SSF53335">
    <property type="entry name" value="S-adenosyl-L-methionine-dependent methyltransferases"/>
    <property type="match status" value="1"/>
</dbReference>
<name>A0ABW6WA99_9ACTN</name>
<evidence type="ECO:0000313" key="3">
    <source>
        <dbReference type="Proteomes" id="UP001602245"/>
    </source>
</evidence>
<dbReference type="PANTHER" id="PTHR43861:SF1">
    <property type="entry name" value="TRANS-ACONITATE 2-METHYLTRANSFERASE"/>
    <property type="match status" value="1"/>
</dbReference>
<gene>
    <name evidence="2" type="ORF">ACFY35_06725</name>
</gene>
<dbReference type="InterPro" id="IPR013216">
    <property type="entry name" value="Methyltransf_11"/>
</dbReference>
<feature type="domain" description="Methyltransferase type 11" evidence="1">
    <location>
        <begin position="22"/>
        <end position="114"/>
    </location>
</feature>
<dbReference type="EC" id="2.1.1.222" evidence="2"/>
<keyword evidence="2" id="KW-0808">Transferase</keyword>
<dbReference type="EMBL" id="JBIAZU010000001">
    <property type="protein sequence ID" value="MFF5289111.1"/>
    <property type="molecule type" value="Genomic_DNA"/>
</dbReference>
<dbReference type="GO" id="GO:0032259">
    <property type="term" value="P:methylation"/>
    <property type="evidence" value="ECO:0007669"/>
    <property type="project" value="UniProtKB-KW"/>
</dbReference>
<protein>
    <submittedName>
        <fullName evidence="2">Class I SAM-dependent methyltransferase</fullName>
        <ecNumber evidence="2">2.1.1.222</ecNumber>
        <ecNumber evidence="2">2.1.1.64</ecNumber>
    </submittedName>
</protein>
<dbReference type="RefSeq" id="WP_020509457.1">
    <property type="nucleotide sequence ID" value="NZ_JBIAZU010000001.1"/>
</dbReference>
<dbReference type="EC" id="2.1.1.64" evidence="2"/>
<evidence type="ECO:0000313" key="2">
    <source>
        <dbReference type="EMBL" id="MFF5289111.1"/>
    </source>
</evidence>
<dbReference type="CDD" id="cd02440">
    <property type="entry name" value="AdoMet_MTases"/>
    <property type="match status" value="1"/>
</dbReference>
<dbReference type="InterPro" id="IPR029063">
    <property type="entry name" value="SAM-dependent_MTases_sf"/>
</dbReference>
<organism evidence="2 3">
    <name type="scientific">Paractinoplanes globisporus</name>
    <dbReference type="NCBI Taxonomy" id="113565"/>
    <lineage>
        <taxon>Bacteria</taxon>
        <taxon>Bacillati</taxon>
        <taxon>Actinomycetota</taxon>
        <taxon>Actinomycetes</taxon>
        <taxon>Micromonosporales</taxon>
        <taxon>Micromonosporaceae</taxon>
        <taxon>Paractinoplanes</taxon>
    </lineage>
</organism>
<keyword evidence="3" id="KW-1185">Reference proteome</keyword>
<dbReference type="Gene3D" id="3.40.50.150">
    <property type="entry name" value="Vaccinia Virus protein VP39"/>
    <property type="match status" value="1"/>
</dbReference>
<accession>A0ABW6WA99</accession>
<proteinExistence type="predicted"/>
<dbReference type="GO" id="GO:0102208">
    <property type="term" value="F:2-polyprenyl-6-hydroxyphenol methylase activity"/>
    <property type="evidence" value="ECO:0007669"/>
    <property type="project" value="UniProtKB-EC"/>
</dbReference>
<dbReference type="PANTHER" id="PTHR43861">
    <property type="entry name" value="TRANS-ACONITATE 2-METHYLTRANSFERASE-RELATED"/>
    <property type="match status" value="1"/>
</dbReference>
<keyword evidence="2" id="KW-0489">Methyltransferase</keyword>
<dbReference type="Proteomes" id="UP001602245">
    <property type="component" value="Unassembled WGS sequence"/>
</dbReference>
<sequence>MSSRYESLVLDAIPAGCRRAADIGCGNGELTRDLRRRGIPEVVGLDRDEPCVQRCRLHPDAGDIRYVVGDLRSTDLAPQGFDLVSAVASLHHLDAREGLLRLRSLVAPGGVLVVVGLARPDLPRDLPIEVAAQIAGRFRRRTADPAGDPLAPIVWPPPERYSTMRHLARELLPGVRWRRHLSWRYSLVWARSSRSRRR</sequence>